<feature type="domain" description="Lipocalin-like" evidence="2">
    <location>
        <begin position="31"/>
        <end position="114"/>
    </location>
</feature>
<feature type="chain" id="PRO_5012267505" evidence="1">
    <location>
        <begin position="19"/>
        <end position="139"/>
    </location>
</feature>
<dbReference type="InterPro" id="IPR024311">
    <property type="entry name" value="Lipocalin-like"/>
</dbReference>
<dbReference type="Proteomes" id="UP000219281">
    <property type="component" value="Unassembled WGS sequence"/>
</dbReference>
<keyword evidence="1" id="KW-0732">Signal</keyword>
<dbReference type="PROSITE" id="PS51257">
    <property type="entry name" value="PROKAR_LIPOPROTEIN"/>
    <property type="match status" value="1"/>
</dbReference>
<sequence>MKKATLLLLLAITSILSACKKDEAERNSDRLIGRWKVESVAYIEFQNNKETQREQYSNLELAWEFRNDGTATVNFDSDEEVVGWTATNDMLQLTRGDDQRLDFKINSLTKSNLHVIFEDRNRVIDGITYRETVEFTLRK</sequence>
<dbReference type="EMBL" id="OCMT01000001">
    <property type="protein sequence ID" value="SOD12548.1"/>
    <property type="molecule type" value="Genomic_DNA"/>
</dbReference>
<feature type="signal peptide" evidence="1">
    <location>
        <begin position="1"/>
        <end position="18"/>
    </location>
</feature>
<dbReference type="OrthoDB" id="772853at2"/>
<keyword evidence="4" id="KW-1185">Reference proteome</keyword>
<dbReference type="RefSeq" id="WP_097128795.1">
    <property type="nucleotide sequence ID" value="NZ_OCMT01000001.1"/>
</dbReference>
<accession>A0A285ZSB5</accession>
<organism evidence="3 4">
    <name type="scientific">Pedobacter xixiisoli</name>
    <dbReference type="NCBI Taxonomy" id="1476464"/>
    <lineage>
        <taxon>Bacteria</taxon>
        <taxon>Pseudomonadati</taxon>
        <taxon>Bacteroidota</taxon>
        <taxon>Sphingobacteriia</taxon>
        <taxon>Sphingobacteriales</taxon>
        <taxon>Sphingobacteriaceae</taxon>
        <taxon>Pedobacter</taxon>
    </lineage>
</organism>
<gene>
    <name evidence="3" type="ORF">SAMN06297358_0725</name>
</gene>
<dbReference type="Pfam" id="PF13648">
    <property type="entry name" value="Lipocalin_4"/>
    <property type="match status" value="1"/>
</dbReference>
<evidence type="ECO:0000259" key="2">
    <source>
        <dbReference type="Pfam" id="PF13648"/>
    </source>
</evidence>
<proteinExistence type="predicted"/>
<evidence type="ECO:0000313" key="3">
    <source>
        <dbReference type="EMBL" id="SOD12548.1"/>
    </source>
</evidence>
<dbReference type="AlphaFoldDB" id="A0A285ZSB5"/>
<evidence type="ECO:0000256" key="1">
    <source>
        <dbReference type="SAM" id="SignalP"/>
    </source>
</evidence>
<protein>
    <submittedName>
        <fullName evidence="3">Lipocalin-like domain-containing protein</fullName>
    </submittedName>
</protein>
<evidence type="ECO:0000313" key="4">
    <source>
        <dbReference type="Proteomes" id="UP000219281"/>
    </source>
</evidence>
<reference evidence="4" key="1">
    <citation type="submission" date="2017-09" db="EMBL/GenBank/DDBJ databases">
        <authorList>
            <person name="Varghese N."/>
            <person name="Submissions S."/>
        </authorList>
    </citation>
    <scope>NUCLEOTIDE SEQUENCE [LARGE SCALE GENOMIC DNA]</scope>
    <source>
        <strain evidence="4">CGMCC 1.12803</strain>
    </source>
</reference>
<name>A0A285ZSB5_9SPHI</name>